<organism evidence="3 4">
    <name type="scientific">Methylocystis hirsuta</name>
    <dbReference type="NCBI Taxonomy" id="369798"/>
    <lineage>
        <taxon>Bacteria</taxon>
        <taxon>Pseudomonadati</taxon>
        <taxon>Pseudomonadota</taxon>
        <taxon>Alphaproteobacteria</taxon>
        <taxon>Hyphomicrobiales</taxon>
        <taxon>Methylocystaceae</taxon>
        <taxon>Methylocystis</taxon>
    </lineage>
</organism>
<reference evidence="3 4" key="1">
    <citation type="submission" date="2018-08" db="EMBL/GenBank/DDBJ databases">
        <title>Genome sequence of Methylocystis hirsuta CSC1, a methanotroph able to accumulate PHAs.</title>
        <authorList>
            <person name="Bordel S."/>
            <person name="Rodriguez E."/>
            <person name="Gancedo J."/>
            <person name="Munoz R."/>
        </authorList>
    </citation>
    <scope>NUCLEOTIDE SEQUENCE [LARGE SCALE GENOMIC DNA]</scope>
    <source>
        <strain evidence="3 4">CSC1</strain>
    </source>
</reference>
<dbReference type="CDD" id="cd01822">
    <property type="entry name" value="Lysophospholipase_L1_like"/>
    <property type="match status" value="1"/>
</dbReference>
<feature type="domain" description="SGNH hydrolase-type esterase" evidence="2">
    <location>
        <begin position="35"/>
        <end position="195"/>
    </location>
</feature>
<feature type="signal peptide" evidence="1">
    <location>
        <begin position="1"/>
        <end position="28"/>
    </location>
</feature>
<dbReference type="EMBL" id="QWDD01000001">
    <property type="protein sequence ID" value="RNJ50302.1"/>
    <property type="molecule type" value="Genomic_DNA"/>
</dbReference>
<keyword evidence="1" id="KW-0732">Signal</keyword>
<dbReference type="AlphaFoldDB" id="A0A3M9XR88"/>
<dbReference type="OrthoDB" id="9786188at2"/>
<dbReference type="SUPFAM" id="SSF52266">
    <property type="entry name" value="SGNH hydrolase"/>
    <property type="match status" value="1"/>
</dbReference>
<gene>
    <name evidence="3" type="ORF">D1O30_12535</name>
</gene>
<protein>
    <submittedName>
        <fullName evidence="3">Arylesterase</fullName>
    </submittedName>
</protein>
<dbReference type="RefSeq" id="WP_123176248.1">
    <property type="nucleotide sequence ID" value="NZ_QWDD01000001.1"/>
</dbReference>
<dbReference type="Gene3D" id="3.40.50.1110">
    <property type="entry name" value="SGNH hydrolase"/>
    <property type="match status" value="1"/>
</dbReference>
<dbReference type="Pfam" id="PF13472">
    <property type="entry name" value="Lipase_GDSL_2"/>
    <property type="match status" value="1"/>
</dbReference>
<name>A0A3M9XR88_9HYPH</name>
<keyword evidence="4" id="KW-1185">Reference proteome</keyword>
<comment type="caution">
    <text evidence="3">The sequence shown here is derived from an EMBL/GenBank/DDBJ whole genome shotgun (WGS) entry which is preliminary data.</text>
</comment>
<evidence type="ECO:0000313" key="3">
    <source>
        <dbReference type="EMBL" id="RNJ50302.1"/>
    </source>
</evidence>
<dbReference type="InterPro" id="IPR013830">
    <property type="entry name" value="SGNH_hydro"/>
</dbReference>
<sequence>MSKSLFTSLAKVAALALLFASLGAPALAQPINVLIFGDSLTSGFDLPEAQGFPAQLKRRLLADGYNVVVWNGSNAGDTSADGYARINQALQYNPDLVLVEFGANDMLDHTDPRVTYRYLDAIIRICKARGARVILAGMLSLPKNGPNYIVGFNNIYPTLAHSNRVPPYTFMLAGVYGHPALMQSDNEHPNALGAAVMAAGIAPLIEANLRSIRVASPTRRRAPLLSRR</sequence>
<dbReference type="InterPro" id="IPR051532">
    <property type="entry name" value="Ester_Hydrolysis_Enzymes"/>
</dbReference>
<evidence type="ECO:0000256" key="1">
    <source>
        <dbReference type="SAM" id="SignalP"/>
    </source>
</evidence>
<dbReference type="InterPro" id="IPR036514">
    <property type="entry name" value="SGNH_hydro_sf"/>
</dbReference>
<evidence type="ECO:0000313" key="4">
    <source>
        <dbReference type="Proteomes" id="UP000268623"/>
    </source>
</evidence>
<dbReference type="Proteomes" id="UP000268623">
    <property type="component" value="Unassembled WGS sequence"/>
</dbReference>
<dbReference type="PANTHER" id="PTHR30383:SF24">
    <property type="entry name" value="THIOESTERASE 1_PROTEASE 1_LYSOPHOSPHOLIPASE L1"/>
    <property type="match status" value="1"/>
</dbReference>
<proteinExistence type="predicted"/>
<dbReference type="GO" id="GO:0004622">
    <property type="term" value="F:phosphatidylcholine lysophospholipase activity"/>
    <property type="evidence" value="ECO:0007669"/>
    <property type="project" value="TreeGrafter"/>
</dbReference>
<accession>A0A3M9XR88</accession>
<feature type="chain" id="PRO_5017925744" evidence="1">
    <location>
        <begin position="29"/>
        <end position="228"/>
    </location>
</feature>
<evidence type="ECO:0000259" key="2">
    <source>
        <dbReference type="Pfam" id="PF13472"/>
    </source>
</evidence>
<dbReference type="PANTHER" id="PTHR30383">
    <property type="entry name" value="THIOESTERASE 1/PROTEASE 1/LYSOPHOSPHOLIPASE L1"/>
    <property type="match status" value="1"/>
</dbReference>